<dbReference type="InterPro" id="IPR022683">
    <property type="entry name" value="Calpain_III"/>
</dbReference>
<evidence type="ECO:0000259" key="11">
    <source>
        <dbReference type="PROSITE" id="PS50203"/>
    </source>
</evidence>
<evidence type="ECO:0000256" key="10">
    <source>
        <dbReference type="RuleBase" id="RU367132"/>
    </source>
</evidence>
<dbReference type="GO" id="GO:0004198">
    <property type="term" value="F:calcium-dependent cysteine-type endopeptidase activity"/>
    <property type="evidence" value="ECO:0007669"/>
    <property type="project" value="UniProtKB-UniRule"/>
</dbReference>
<keyword evidence="7 10" id="KW-0106">Calcium</keyword>
<dbReference type="Gene3D" id="2.60.120.380">
    <property type="match status" value="1"/>
</dbReference>
<name>A0A3P8WYQ5_CYNSE</name>
<keyword evidence="4" id="KW-0677">Repeat</keyword>
<dbReference type="InterPro" id="IPR022682">
    <property type="entry name" value="Calpain_domain_III"/>
</dbReference>
<dbReference type="CDD" id="cd00044">
    <property type="entry name" value="CysPc"/>
    <property type="match status" value="1"/>
</dbReference>
<dbReference type="GO" id="GO:0005509">
    <property type="term" value="F:calcium ion binding"/>
    <property type="evidence" value="ECO:0007669"/>
    <property type="project" value="UniProtKB-UniRule"/>
</dbReference>
<accession>A0A3P8WYQ5</accession>
<keyword evidence="6 9" id="KW-0788">Thiol protease</keyword>
<dbReference type="Pfam" id="PF01067">
    <property type="entry name" value="Calpain_III"/>
    <property type="match status" value="1"/>
</dbReference>
<dbReference type="GO" id="GO:0043066">
    <property type="term" value="P:negative regulation of apoptotic process"/>
    <property type="evidence" value="ECO:0007669"/>
    <property type="project" value="TreeGrafter"/>
</dbReference>
<dbReference type="SUPFAM" id="SSF54001">
    <property type="entry name" value="Cysteine proteinases"/>
    <property type="match status" value="1"/>
</dbReference>
<evidence type="ECO:0000313" key="13">
    <source>
        <dbReference type="Ensembl" id="ENSCSEP00000032543.1"/>
    </source>
</evidence>
<evidence type="ECO:0000313" key="14">
    <source>
        <dbReference type="Proteomes" id="UP000265120"/>
    </source>
</evidence>
<dbReference type="PROSITE" id="PS00139">
    <property type="entry name" value="THIOL_PROTEASE_CYS"/>
    <property type="match status" value="1"/>
</dbReference>
<dbReference type="SMART" id="SM00720">
    <property type="entry name" value="calpain_III"/>
    <property type="match status" value="1"/>
</dbReference>
<dbReference type="CDD" id="cd00214">
    <property type="entry name" value="Calpain_III"/>
    <property type="match status" value="1"/>
</dbReference>
<dbReference type="Gene3D" id="3.90.70.10">
    <property type="entry name" value="Cysteine proteinases"/>
    <property type="match status" value="1"/>
</dbReference>
<feature type="domain" description="EF-hand" evidence="12">
    <location>
        <begin position="543"/>
        <end position="578"/>
    </location>
</feature>
<organism evidence="13 14">
    <name type="scientific">Cynoglossus semilaevis</name>
    <name type="common">Tongue sole</name>
    <dbReference type="NCBI Taxonomy" id="244447"/>
    <lineage>
        <taxon>Eukaryota</taxon>
        <taxon>Metazoa</taxon>
        <taxon>Chordata</taxon>
        <taxon>Craniata</taxon>
        <taxon>Vertebrata</taxon>
        <taxon>Euteleostomi</taxon>
        <taxon>Actinopterygii</taxon>
        <taxon>Neopterygii</taxon>
        <taxon>Teleostei</taxon>
        <taxon>Neoteleostei</taxon>
        <taxon>Acanthomorphata</taxon>
        <taxon>Carangaria</taxon>
        <taxon>Pleuronectiformes</taxon>
        <taxon>Pleuronectoidei</taxon>
        <taxon>Cynoglossidae</taxon>
        <taxon>Cynoglossinae</taxon>
        <taxon>Cynoglossus</taxon>
    </lineage>
</organism>
<dbReference type="Ensembl" id="ENSCSET00000032964.1">
    <property type="protein sequence ID" value="ENSCSEP00000032543.1"/>
    <property type="gene ID" value="ENSCSEG00000020886.1"/>
</dbReference>
<reference evidence="13 14" key="1">
    <citation type="journal article" date="2014" name="Nat. Genet.">
        <title>Whole-genome sequence of a flatfish provides insights into ZW sex chromosome evolution and adaptation to a benthic lifestyle.</title>
        <authorList>
            <person name="Chen S."/>
            <person name="Zhang G."/>
            <person name="Shao C."/>
            <person name="Huang Q."/>
            <person name="Liu G."/>
            <person name="Zhang P."/>
            <person name="Song W."/>
            <person name="An N."/>
            <person name="Chalopin D."/>
            <person name="Volff J.N."/>
            <person name="Hong Y."/>
            <person name="Li Q."/>
            <person name="Sha Z."/>
            <person name="Zhou H."/>
            <person name="Xie M."/>
            <person name="Yu Q."/>
            <person name="Liu Y."/>
            <person name="Xiang H."/>
            <person name="Wang N."/>
            <person name="Wu K."/>
            <person name="Yang C."/>
            <person name="Zhou Q."/>
            <person name="Liao X."/>
            <person name="Yang L."/>
            <person name="Hu Q."/>
            <person name="Zhang J."/>
            <person name="Meng L."/>
            <person name="Jin L."/>
            <person name="Tian Y."/>
            <person name="Lian J."/>
            <person name="Yang J."/>
            <person name="Miao G."/>
            <person name="Liu S."/>
            <person name="Liang Z."/>
            <person name="Yan F."/>
            <person name="Li Y."/>
            <person name="Sun B."/>
            <person name="Zhang H."/>
            <person name="Zhang J."/>
            <person name="Zhu Y."/>
            <person name="Du M."/>
            <person name="Zhao Y."/>
            <person name="Schartl M."/>
            <person name="Tang Q."/>
            <person name="Wang J."/>
        </authorList>
    </citation>
    <scope>NUCLEOTIDE SEQUENCE</scope>
</reference>
<comment type="similarity">
    <text evidence="1 10">Belongs to the peptidase C2 family.</text>
</comment>
<dbReference type="Gene3D" id="1.10.238.10">
    <property type="entry name" value="EF-hand"/>
    <property type="match status" value="2"/>
</dbReference>
<keyword evidence="10" id="KW-0963">Cytoplasm</keyword>
<dbReference type="InterPro" id="IPR038765">
    <property type="entry name" value="Papain-like_cys_pep_sf"/>
</dbReference>
<dbReference type="FunFam" id="2.60.120.380:FF:000002">
    <property type="entry name" value="calpain-3 isoform X1"/>
    <property type="match status" value="1"/>
</dbReference>
<evidence type="ECO:0000259" key="12">
    <source>
        <dbReference type="PROSITE" id="PS50222"/>
    </source>
</evidence>
<evidence type="ECO:0000256" key="5">
    <source>
        <dbReference type="ARBA" id="ARBA00022801"/>
    </source>
</evidence>
<dbReference type="GO" id="GO:0006508">
    <property type="term" value="P:proteolysis"/>
    <property type="evidence" value="ECO:0007669"/>
    <property type="project" value="UniProtKB-UniRule"/>
</dbReference>
<dbReference type="PROSITE" id="PS50203">
    <property type="entry name" value="CALPAIN_CAT"/>
    <property type="match status" value="1"/>
</dbReference>
<proteinExistence type="inferred from homology"/>
<dbReference type="Proteomes" id="UP000265120">
    <property type="component" value="Chromosome 7"/>
</dbReference>
<dbReference type="InterPro" id="IPR000169">
    <property type="entry name" value="Pept_cys_AS"/>
</dbReference>
<keyword evidence="2 9" id="KW-0645">Protease</keyword>
<dbReference type="InterPro" id="IPR032100">
    <property type="entry name" value="Calpain_u2"/>
</dbReference>
<dbReference type="Pfam" id="PF16648">
    <property type="entry name" value="Calpain_u2"/>
    <property type="match status" value="1"/>
</dbReference>
<evidence type="ECO:0000256" key="4">
    <source>
        <dbReference type="ARBA" id="ARBA00022737"/>
    </source>
</evidence>
<dbReference type="InterPro" id="IPR001300">
    <property type="entry name" value="Peptidase_C2_calpain_cat"/>
</dbReference>
<dbReference type="AlphaFoldDB" id="A0A3P8WYQ5"/>
<dbReference type="PANTHER" id="PTHR10183">
    <property type="entry name" value="CALPAIN"/>
    <property type="match status" value="1"/>
</dbReference>
<dbReference type="InterPro" id="IPR018247">
    <property type="entry name" value="EF_Hand_1_Ca_BS"/>
</dbReference>
<comment type="subunit">
    <text evidence="10">Homodimer.</text>
</comment>
<feature type="active site" evidence="8 9">
    <location>
        <position position="45"/>
    </location>
</feature>
<evidence type="ECO:0000256" key="9">
    <source>
        <dbReference type="PROSITE-ProRule" id="PRU00239"/>
    </source>
</evidence>
<comment type="catalytic activity">
    <reaction evidence="10">
        <text>Broad endopeptidase activity.</text>
        <dbReference type="EC" id="3.4.22.54"/>
    </reaction>
</comment>
<sequence>MSVQRVKNQQFWNSSLTWSEICDNPHFIIDGANRTDICQGELGDCWLLAAIACLTLNEKLLYRVIPKDQSFTENYAGIFHFQFWRYGEWVDVLVDDRLPTCNNRLVFTKSFRKNEYWSALLEKAYAKLHGSYEALKGGNALEAMEDFTGGVTEFFDLDEAPKELYSIMRKGLQRGSLMGCAIDVTSEMESRTQQGLIRGHAYSIIGLEEVAKDTKIRLIRLRNPWGRVLWKGPWNWSTISIADKENLKKQTVESSEFWMSFTDFKRNFTKLEMCNLTPDTLQGDERQSWTVSVNEGRWVRGSSAGGCRNFPDTFWTNPQYRLQLYEEDDEPEEKQASCTVVVALMQKGRRKQRHQGAVFLTIGFSIYEVMRGKNQHLQKDFFLYTASKAKCKTYINLREVTERFCLPPGEYVIIPTTFEPHEEGEYILRYILIFFFSLLSVLSNSLLSSLPAPTLSTWQPIVFVSDRARANKEIAHDGIWGDIKKKPKRKLFEPEEETDEEKQFRAIYQQISGEDMQICANELRRIMKNVLAKRDQIKTKDGFSLETCRSMIALMDTDGSGKLNFEEFKHLWKKIKQWQVMRAHCLQSAQLCSAGFHLNKQLYDIIAMRYADEHLNIDFDSYICCFVRLEGMFRAFNAFDKDGDGIIKLNVLEWLQLTMYS</sequence>
<dbReference type="OMA" id="NSTEWST"/>
<dbReference type="InterPro" id="IPR036213">
    <property type="entry name" value="Calpain_III_sf"/>
</dbReference>
<dbReference type="GeneTree" id="ENSGT00940000156092"/>
<evidence type="ECO:0000256" key="1">
    <source>
        <dbReference type="ARBA" id="ARBA00007623"/>
    </source>
</evidence>
<feature type="domain" description="Calpain catalytic" evidence="11">
    <location>
        <begin position="19"/>
        <end position="277"/>
    </location>
</feature>
<dbReference type="SUPFAM" id="SSF47473">
    <property type="entry name" value="EF-hand"/>
    <property type="match status" value="1"/>
</dbReference>
<dbReference type="Pfam" id="PF13833">
    <property type="entry name" value="EF-hand_8"/>
    <property type="match status" value="1"/>
</dbReference>
<comment type="function">
    <text evidence="10">Calcium-regulated non-lysosomal thiol-protease.</text>
</comment>
<dbReference type="EC" id="3.4.22.54" evidence="10"/>
<reference evidence="13" key="3">
    <citation type="submission" date="2025-09" db="UniProtKB">
        <authorList>
            <consortium name="Ensembl"/>
        </authorList>
    </citation>
    <scope>IDENTIFICATION</scope>
</reference>
<dbReference type="InterPro" id="IPR002048">
    <property type="entry name" value="EF_hand_dom"/>
</dbReference>
<evidence type="ECO:0000256" key="8">
    <source>
        <dbReference type="PIRSR" id="PIRSR622684-1"/>
    </source>
</evidence>
<dbReference type="PANTHER" id="PTHR10183:SF329">
    <property type="entry name" value="CALPAIN-3"/>
    <property type="match status" value="1"/>
</dbReference>
<keyword evidence="3 10" id="KW-0479">Metal-binding</keyword>
<feature type="domain" description="EF-hand" evidence="12">
    <location>
        <begin position="627"/>
        <end position="661"/>
    </location>
</feature>
<evidence type="ECO:0000256" key="3">
    <source>
        <dbReference type="ARBA" id="ARBA00022723"/>
    </source>
</evidence>
<evidence type="ECO:0000256" key="2">
    <source>
        <dbReference type="ARBA" id="ARBA00022670"/>
    </source>
</evidence>
<protein>
    <recommendedName>
        <fullName evidence="10">Calpain-3</fullName>
        <ecNumber evidence="10">3.4.22.54</ecNumber>
    </recommendedName>
</protein>
<dbReference type="InterPro" id="IPR033883">
    <property type="entry name" value="C2_III"/>
</dbReference>
<reference evidence="13" key="2">
    <citation type="submission" date="2025-08" db="UniProtKB">
        <authorList>
            <consortium name="Ensembl"/>
        </authorList>
    </citation>
    <scope>IDENTIFICATION</scope>
</reference>
<comment type="subcellular location">
    <subcellularLocation>
        <location evidence="10">Cytoplasm</location>
    </subcellularLocation>
</comment>
<dbReference type="PROSITE" id="PS00018">
    <property type="entry name" value="EF_HAND_1"/>
    <property type="match status" value="1"/>
</dbReference>
<evidence type="ECO:0000256" key="7">
    <source>
        <dbReference type="ARBA" id="ARBA00022837"/>
    </source>
</evidence>
<dbReference type="SUPFAM" id="SSF49758">
    <property type="entry name" value="Calpain large subunit, middle domain (domain III)"/>
    <property type="match status" value="1"/>
</dbReference>
<dbReference type="GO" id="GO:0005737">
    <property type="term" value="C:cytoplasm"/>
    <property type="evidence" value="ECO:0007669"/>
    <property type="project" value="UniProtKB-SubCell"/>
</dbReference>
<feature type="active site" evidence="8 9">
    <location>
        <position position="223"/>
    </location>
</feature>
<dbReference type="SMART" id="SM00054">
    <property type="entry name" value="EFh"/>
    <property type="match status" value="2"/>
</dbReference>
<dbReference type="InterPro" id="IPR011992">
    <property type="entry name" value="EF-hand-dom_pair"/>
</dbReference>
<dbReference type="InterPro" id="IPR022684">
    <property type="entry name" value="Calpain_cysteine_protease"/>
</dbReference>
<dbReference type="PRINTS" id="PR00704">
    <property type="entry name" value="CALPAIN"/>
</dbReference>
<dbReference type="SMART" id="SM00230">
    <property type="entry name" value="CysPc"/>
    <property type="match status" value="1"/>
</dbReference>
<feature type="active site" evidence="8 9">
    <location>
        <position position="200"/>
    </location>
</feature>
<keyword evidence="5 9" id="KW-0378">Hydrolase</keyword>
<dbReference type="FunFam" id="1.10.238.10:FF:000065">
    <property type="entry name" value="calpain-3 isoform X1"/>
    <property type="match status" value="1"/>
</dbReference>
<dbReference type="Pfam" id="PF00648">
    <property type="entry name" value="Peptidase_C2"/>
    <property type="match status" value="1"/>
</dbReference>
<keyword evidence="14" id="KW-1185">Reference proteome</keyword>
<dbReference type="FunFam" id="3.90.70.10:FF:000001">
    <property type="entry name" value="Calpain-1 catalytic subunit"/>
    <property type="match status" value="1"/>
</dbReference>
<dbReference type="PROSITE" id="PS50222">
    <property type="entry name" value="EF_HAND_2"/>
    <property type="match status" value="2"/>
</dbReference>
<evidence type="ECO:0000256" key="6">
    <source>
        <dbReference type="ARBA" id="ARBA00022807"/>
    </source>
</evidence>